<dbReference type="AlphaFoldDB" id="A0A1Y1YDC4"/>
<accession>A0A1Y1YDC4</accession>
<protein>
    <submittedName>
        <fullName evidence="2">Uncharacterized protein</fullName>
    </submittedName>
</protein>
<dbReference type="Proteomes" id="UP000193498">
    <property type="component" value="Unassembled WGS sequence"/>
</dbReference>
<gene>
    <name evidence="2" type="ORF">K493DRAFT_314719</name>
</gene>
<feature type="region of interest" description="Disordered" evidence="1">
    <location>
        <begin position="64"/>
        <end position="135"/>
    </location>
</feature>
<evidence type="ECO:0000256" key="1">
    <source>
        <dbReference type="SAM" id="MobiDB-lite"/>
    </source>
</evidence>
<keyword evidence="3" id="KW-1185">Reference proteome</keyword>
<comment type="caution">
    <text evidence="2">The sequence shown here is derived from an EMBL/GenBank/DDBJ whole genome shotgun (WGS) entry which is preliminary data.</text>
</comment>
<reference evidence="2 3" key="1">
    <citation type="submission" date="2016-07" db="EMBL/GenBank/DDBJ databases">
        <title>Pervasive Adenine N6-methylation of Active Genes in Fungi.</title>
        <authorList>
            <consortium name="DOE Joint Genome Institute"/>
            <person name="Mondo S.J."/>
            <person name="Dannebaum R.O."/>
            <person name="Kuo R.C."/>
            <person name="Labutti K."/>
            <person name="Haridas S."/>
            <person name="Kuo A."/>
            <person name="Salamov A."/>
            <person name="Ahrendt S.R."/>
            <person name="Lipzen A."/>
            <person name="Sullivan W."/>
            <person name="Andreopoulos W.B."/>
            <person name="Clum A."/>
            <person name="Lindquist E."/>
            <person name="Daum C."/>
            <person name="Ramamoorthy G.K."/>
            <person name="Gryganskyi A."/>
            <person name="Culley D."/>
            <person name="Magnuson J.K."/>
            <person name="James T.Y."/>
            <person name="O'Malley M.A."/>
            <person name="Stajich J.E."/>
            <person name="Spatafora J.W."/>
            <person name="Visel A."/>
            <person name="Grigoriev I.V."/>
        </authorList>
    </citation>
    <scope>NUCLEOTIDE SEQUENCE [LARGE SCALE GENOMIC DNA]</scope>
    <source>
        <strain evidence="2 3">CBS 931.73</strain>
    </source>
</reference>
<name>A0A1Y1YDC4_9FUNG</name>
<evidence type="ECO:0000313" key="2">
    <source>
        <dbReference type="EMBL" id="ORX95992.1"/>
    </source>
</evidence>
<proteinExistence type="predicted"/>
<dbReference type="EMBL" id="MCFE01000163">
    <property type="protein sequence ID" value="ORX95992.1"/>
    <property type="molecule type" value="Genomic_DNA"/>
</dbReference>
<feature type="compositionally biased region" description="Basic and acidic residues" evidence="1">
    <location>
        <begin position="98"/>
        <end position="127"/>
    </location>
</feature>
<organism evidence="2 3">
    <name type="scientific">Basidiobolus meristosporus CBS 931.73</name>
    <dbReference type="NCBI Taxonomy" id="1314790"/>
    <lineage>
        <taxon>Eukaryota</taxon>
        <taxon>Fungi</taxon>
        <taxon>Fungi incertae sedis</taxon>
        <taxon>Zoopagomycota</taxon>
        <taxon>Entomophthoromycotina</taxon>
        <taxon>Basidiobolomycetes</taxon>
        <taxon>Basidiobolales</taxon>
        <taxon>Basidiobolaceae</taxon>
        <taxon>Basidiobolus</taxon>
    </lineage>
</organism>
<dbReference type="InParanoid" id="A0A1Y1YDC4"/>
<sequence>MENLPSSQFSKNQMQLLTETLEVICLEQTSEGNTDPKFDNISCSAPSVIPGCSSSLPIDLTSADEYIPSAKKEQSPDPEYPFPSKSTQLEKQARKSKREAQLRMWRAREERESREMRAQLRRQRSEGDQSVLFQPNPPRIRVNFALDANQVFEYTP</sequence>
<evidence type="ECO:0000313" key="3">
    <source>
        <dbReference type="Proteomes" id="UP000193498"/>
    </source>
</evidence>